<dbReference type="PANTHER" id="PTHR11452:SF61">
    <property type="entry name" value="ALPHA-GALACTOSIDASE B-RELATED"/>
    <property type="match status" value="1"/>
</dbReference>
<evidence type="ECO:0000313" key="10">
    <source>
        <dbReference type="Proteomes" id="UP000298493"/>
    </source>
</evidence>
<dbReference type="Gene3D" id="2.60.40.1180">
    <property type="entry name" value="Golgi alpha-mannosidase II"/>
    <property type="match status" value="1"/>
</dbReference>
<dbReference type="PANTHER" id="PTHR11452">
    <property type="entry name" value="ALPHA-GALACTOSIDASE/ALPHA-N-ACETYLGALACTOSAMINIDASE"/>
    <property type="match status" value="1"/>
</dbReference>
<dbReference type="Gene3D" id="3.20.20.70">
    <property type="entry name" value="Aldolase class I"/>
    <property type="match status" value="1"/>
</dbReference>
<dbReference type="SUPFAM" id="SSF51011">
    <property type="entry name" value="Glycosyl hydrolase domain"/>
    <property type="match status" value="1"/>
</dbReference>
<keyword evidence="7" id="KW-1015">Disulfide bond</keyword>
<dbReference type="InterPro" id="IPR017853">
    <property type="entry name" value="GH"/>
</dbReference>
<dbReference type="EMBL" id="SNSC02000015">
    <property type="protein sequence ID" value="TID18040.1"/>
    <property type="molecule type" value="Genomic_DNA"/>
</dbReference>
<dbReference type="Pfam" id="PF16499">
    <property type="entry name" value="Melibiase_2"/>
    <property type="match status" value="2"/>
</dbReference>
<evidence type="ECO:0000256" key="3">
    <source>
        <dbReference type="ARBA" id="ARBA00012755"/>
    </source>
</evidence>
<dbReference type="InterPro" id="IPR041233">
    <property type="entry name" value="Melibiase_C"/>
</dbReference>
<dbReference type="InterPro" id="IPR002241">
    <property type="entry name" value="Glyco_hydro_27"/>
</dbReference>
<keyword evidence="5 7" id="KW-0378">Hydrolase</keyword>
<protein>
    <recommendedName>
        <fullName evidence="3 7">Alpha-galactosidase</fullName>
        <ecNumber evidence="3 7">3.2.1.22</ecNumber>
    </recommendedName>
    <alternativeName>
        <fullName evidence="7">Melibiase</fullName>
    </alternativeName>
</protein>
<name>A0A4Z1NQU9_9PEZI</name>
<feature type="domain" description="Alpha galactosidase C-terminal" evidence="8">
    <location>
        <begin position="366"/>
        <end position="439"/>
    </location>
</feature>
<organism evidence="9 10">
    <name type="scientific">Venturia nashicola</name>
    <dbReference type="NCBI Taxonomy" id="86259"/>
    <lineage>
        <taxon>Eukaryota</taxon>
        <taxon>Fungi</taxon>
        <taxon>Dikarya</taxon>
        <taxon>Ascomycota</taxon>
        <taxon>Pezizomycotina</taxon>
        <taxon>Dothideomycetes</taxon>
        <taxon>Pleosporomycetidae</taxon>
        <taxon>Venturiales</taxon>
        <taxon>Venturiaceae</taxon>
        <taxon>Venturia</taxon>
    </lineage>
</organism>
<dbReference type="SUPFAM" id="SSF51445">
    <property type="entry name" value="(Trans)glycosidases"/>
    <property type="match status" value="1"/>
</dbReference>
<gene>
    <name evidence="9" type="ORF">E6O75_ATG10685</name>
</gene>
<keyword evidence="6 7" id="KW-0326">Glycosidase</keyword>
<dbReference type="InterPro" id="IPR013785">
    <property type="entry name" value="Aldolase_TIM"/>
</dbReference>
<proteinExistence type="inferred from homology"/>
<dbReference type="GO" id="GO:0005975">
    <property type="term" value="P:carbohydrate metabolic process"/>
    <property type="evidence" value="ECO:0007669"/>
    <property type="project" value="InterPro"/>
</dbReference>
<dbReference type="STRING" id="86259.A0A4Z1NQU9"/>
<comment type="catalytic activity">
    <reaction evidence="1 7">
        <text>Hydrolysis of terminal, non-reducing alpha-D-galactose residues in alpha-D-galactosides, including galactose oligosaccharides, galactomannans and galactolipids.</text>
        <dbReference type="EC" id="3.2.1.22"/>
    </reaction>
</comment>
<dbReference type="Pfam" id="PF17801">
    <property type="entry name" value="Melibiase_C"/>
    <property type="match status" value="1"/>
</dbReference>
<dbReference type="CDD" id="cd14792">
    <property type="entry name" value="GH27"/>
    <property type="match status" value="1"/>
</dbReference>
<evidence type="ECO:0000256" key="6">
    <source>
        <dbReference type="ARBA" id="ARBA00023295"/>
    </source>
</evidence>
<comment type="similarity">
    <text evidence="2 7">Belongs to the glycosyl hydrolase 27 family.</text>
</comment>
<comment type="caution">
    <text evidence="9">The sequence shown here is derived from an EMBL/GenBank/DDBJ whole genome shotgun (WGS) entry which is preliminary data.</text>
</comment>
<accession>A0A4Z1NQU9</accession>
<evidence type="ECO:0000259" key="8">
    <source>
        <dbReference type="Pfam" id="PF17801"/>
    </source>
</evidence>
<reference evidence="9 10" key="1">
    <citation type="submission" date="2019-04" db="EMBL/GenBank/DDBJ databases">
        <title>High contiguity whole genome sequence and gene annotation resource for two Venturia nashicola isolates.</title>
        <authorList>
            <person name="Prokchorchik M."/>
            <person name="Won K."/>
            <person name="Lee Y."/>
            <person name="Choi E.D."/>
            <person name="Segonzac C."/>
            <person name="Sohn K.H."/>
        </authorList>
    </citation>
    <scope>NUCLEOTIDE SEQUENCE [LARGE SCALE GENOMIC DNA]</scope>
    <source>
        <strain evidence="9 10">PRI2</strain>
    </source>
</reference>
<keyword evidence="10" id="KW-1185">Reference proteome</keyword>
<evidence type="ECO:0000313" key="9">
    <source>
        <dbReference type="EMBL" id="TID18040.1"/>
    </source>
</evidence>
<evidence type="ECO:0000256" key="5">
    <source>
        <dbReference type="ARBA" id="ARBA00022801"/>
    </source>
</evidence>
<dbReference type="Proteomes" id="UP000298493">
    <property type="component" value="Unassembled WGS sequence"/>
</dbReference>
<dbReference type="PRINTS" id="PR00740">
    <property type="entry name" value="GLHYDRLASE27"/>
</dbReference>
<sequence>MLAFLTLIVPLVAAAPATRGLLGGLDVGKLPALGWNSWNAYHENINEEKILSAARRLVDLGLKDAGYTYVNIDDAWSIKPENGGRDSVTGRLRADPAKFPKGIKGTADTVHDMGLKIGIYSSAGTLTCGQYPASLDHEELDAQTWADWGIDYIKYDNCYYPDDRKDECEYCVADYDNHRPPAAHPNGSCDGVPGNYCPKDYDWSKSNTAKRFNAMRDAIIKTGRPMLYSLCEWGEAAVQTWGNQTGQSWRSTGDIEANWTRIKEIANENSFYMNYVDFYGHSDPDMLEIGNGQLTVEENRSHFALWAIMKSPLLIGTDLANLAQVNIDILKNKYLLAFNQDDITGKPASPYKWGTNAMWTFDPAHPAEYWSGKFKQGTLVAAWNTADTAQTKEILWKEVPELKNGNSYNVVDAWTDQKLGCHKDGLALNLAAHDTAVLVVTGEC</sequence>
<keyword evidence="4" id="KW-0732">Signal</keyword>
<evidence type="ECO:0000256" key="4">
    <source>
        <dbReference type="ARBA" id="ARBA00022729"/>
    </source>
</evidence>
<dbReference type="GO" id="GO:0004557">
    <property type="term" value="F:alpha-galactosidase activity"/>
    <property type="evidence" value="ECO:0007669"/>
    <property type="project" value="UniProtKB-EC"/>
</dbReference>
<dbReference type="InterPro" id="IPR013780">
    <property type="entry name" value="Glyco_hydro_b"/>
</dbReference>
<dbReference type="AlphaFoldDB" id="A0A4Z1NQU9"/>
<evidence type="ECO:0000256" key="2">
    <source>
        <dbReference type="ARBA" id="ARBA00009743"/>
    </source>
</evidence>
<evidence type="ECO:0000256" key="1">
    <source>
        <dbReference type="ARBA" id="ARBA00001255"/>
    </source>
</evidence>
<dbReference type="EC" id="3.2.1.22" evidence="3 7"/>
<dbReference type="OrthoDB" id="5795902at2759"/>
<evidence type="ECO:0000256" key="7">
    <source>
        <dbReference type="RuleBase" id="RU361168"/>
    </source>
</evidence>